<evidence type="ECO:0000313" key="5">
    <source>
        <dbReference type="Proteomes" id="UP000346198"/>
    </source>
</evidence>
<evidence type="ECO:0000256" key="2">
    <source>
        <dbReference type="SAM" id="SignalP"/>
    </source>
</evidence>
<organism evidence="4 5">
    <name type="scientific">Pontiella sulfatireligans</name>
    <dbReference type="NCBI Taxonomy" id="2750658"/>
    <lineage>
        <taxon>Bacteria</taxon>
        <taxon>Pseudomonadati</taxon>
        <taxon>Kiritimatiellota</taxon>
        <taxon>Kiritimatiellia</taxon>
        <taxon>Kiritimatiellales</taxon>
        <taxon>Pontiellaceae</taxon>
        <taxon>Pontiella</taxon>
    </lineage>
</organism>
<dbReference type="InterPro" id="IPR029058">
    <property type="entry name" value="AB_hydrolase_fold"/>
</dbReference>
<dbReference type="InterPro" id="IPR049492">
    <property type="entry name" value="BD-FAE-like_dom"/>
</dbReference>
<dbReference type="AlphaFoldDB" id="A0A6C2UJ06"/>
<protein>
    <submittedName>
        <fullName evidence="4">Acetyl esterase</fullName>
    </submittedName>
</protein>
<dbReference type="EMBL" id="CAAHFH010000001">
    <property type="protein sequence ID" value="VGO19401.1"/>
    <property type="molecule type" value="Genomic_DNA"/>
</dbReference>
<feature type="signal peptide" evidence="2">
    <location>
        <begin position="1"/>
        <end position="18"/>
    </location>
</feature>
<dbReference type="Proteomes" id="UP000346198">
    <property type="component" value="Unassembled WGS sequence"/>
</dbReference>
<gene>
    <name evidence="4" type="primary">aes</name>
    <name evidence="4" type="ORF">SCARR_01459</name>
</gene>
<keyword evidence="2" id="KW-0732">Signal</keyword>
<dbReference type="RefSeq" id="WP_168433083.1">
    <property type="nucleotide sequence ID" value="NZ_CAAHFH010000001.1"/>
</dbReference>
<evidence type="ECO:0000259" key="3">
    <source>
        <dbReference type="Pfam" id="PF20434"/>
    </source>
</evidence>
<keyword evidence="1" id="KW-0378">Hydrolase</keyword>
<dbReference type="GO" id="GO:0016787">
    <property type="term" value="F:hydrolase activity"/>
    <property type="evidence" value="ECO:0007669"/>
    <property type="project" value="UniProtKB-KW"/>
</dbReference>
<reference evidence="4 5" key="1">
    <citation type="submission" date="2019-04" db="EMBL/GenBank/DDBJ databases">
        <authorList>
            <person name="Van Vliet M D."/>
        </authorList>
    </citation>
    <scope>NUCLEOTIDE SEQUENCE [LARGE SCALE GENOMIC DNA]</scope>
    <source>
        <strain evidence="4 5">F21</strain>
    </source>
</reference>
<keyword evidence="5" id="KW-1185">Reference proteome</keyword>
<feature type="chain" id="PRO_5025454401" evidence="2">
    <location>
        <begin position="19"/>
        <end position="309"/>
    </location>
</feature>
<dbReference type="PANTHER" id="PTHR48081">
    <property type="entry name" value="AB HYDROLASE SUPERFAMILY PROTEIN C4A8.06C"/>
    <property type="match status" value="1"/>
</dbReference>
<sequence>MKRIWLSCFVLVSVVAYGGATWEKQQAVAEKAAAEYQAKYPDVSSDKIVFKTVSLPDGRMLELDFRIERPKEGGPFPVVFYVHGGGWVSGSKSVFTHQSFVLAEHGMAGVRLEYRWKSQGAKVTEALSDVMDAIDYVRQHAAELNLDFSRVGLAGSSAGGHLSALAAQMTPECICYDGYNGLFDAFNRDRSRFGGGNYTGTTEKEKKAASALYNIKTPPPDTFLYHGTADTTIDIRQSYRFAEALRKKGGAAEVLVYEGAGHAFCNKEPYLTATTEALLAHTANVFGLTDKKPVLSDDVLTLNNDPDNR</sequence>
<evidence type="ECO:0000256" key="1">
    <source>
        <dbReference type="ARBA" id="ARBA00022801"/>
    </source>
</evidence>
<dbReference type="SUPFAM" id="SSF53474">
    <property type="entry name" value="alpha/beta-Hydrolases"/>
    <property type="match status" value="1"/>
</dbReference>
<dbReference type="Pfam" id="PF20434">
    <property type="entry name" value="BD-FAE"/>
    <property type="match status" value="1"/>
</dbReference>
<name>A0A6C2UJ06_9BACT</name>
<dbReference type="Gene3D" id="3.40.50.1820">
    <property type="entry name" value="alpha/beta hydrolase"/>
    <property type="match status" value="1"/>
</dbReference>
<proteinExistence type="predicted"/>
<evidence type="ECO:0000313" key="4">
    <source>
        <dbReference type="EMBL" id="VGO19401.1"/>
    </source>
</evidence>
<dbReference type="InterPro" id="IPR050300">
    <property type="entry name" value="GDXG_lipolytic_enzyme"/>
</dbReference>
<accession>A0A6C2UJ06</accession>
<feature type="domain" description="BD-FAE-like" evidence="3">
    <location>
        <begin position="70"/>
        <end position="169"/>
    </location>
</feature>